<evidence type="ECO:0000256" key="5">
    <source>
        <dbReference type="SAM" id="MobiDB-lite"/>
    </source>
</evidence>
<dbReference type="GO" id="GO:0005783">
    <property type="term" value="C:endoplasmic reticulum"/>
    <property type="evidence" value="ECO:0007669"/>
    <property type="project" value="TreeGrafter"/>
</dbReference>
<dbReference type="PANTHER" id="PTHR46515">
    <property type="entry name" value="TATA ELEMENT MODULATORY FACTOR TMF1"/>
    <property type="match status" value="1"/>
</dbReference>
<comment type="subcellular location">
    <subcellularLocation>
        <location evidence="1">Golgi apparatus</location>
    </subcellularLocation>
</comment>
<proteinExistence type="predicted"/>
<dbReference type="OrthoDB" id="74178at2759"/>
<reference evidence="8" key="1">
    <citation type="submission" date="2016-03" db="EMBL/GenBank/DDBJ databases">
        <authorList>
            <person name="Devillers H."/>
        </authorList>
    </citation>
    <scope>NUCLEOTIDE SEQUENCE [LARGE SCALE GENOMIC DNA]</scope>
</reference>
<evidence type="ECO:0000256" key="2">
    <source>
        <dbReference type="ARBA" id="ARBA00023034"/>
    </source>
</evidence>
<dbReference type="STRING" id="1230905.A0A1G4J2K1"/>
<feature type="coiled-coil region" evidence="4">
    <location>
        <begin position="135"/>
        <end position="204"/>
    </location>
</feature>
<feature type="domain" description="TATA element modulatory factor 1 TATA binding" evidence="6">
    <location>
        <begin position="536"/>
        <end position="648"/>
    </location>
</feature>
<feature type="coiled-coil region" evidence="4">
    <location>
        <begin position="613"/>
        <end position="654"/>
    </location>
</feature>
<dbReference type="Pfam" id="PF12325">
    <property type="entry name" value="TMF_TATA_bd"/>
    <property type="match status" value="1"/>
</dbReference>
<dbReference type="GO" id="GO:0005794">
    <property type="term" value="C:Golgi apparatus"/>
    <property type="evidence" value="ECO:0007669"/>
    <property type="project" value="UniProtKB-SubCell"/>
</dbReference>
<dbReference type="InterPro" id="IPR052602">
    <property type="entry name" value="Growth_transcription_reg"/>
</dbReference>
<dbReference type="AlphaFoldDB" id="A0A1G4J2K1"/>
<dbReference type="Proteomes" id="UP000191024">
    <property type="component" value="Chromosome C"/>
</dbReference>
<evidence type="ECO:0000256" key="3">
    <source>
        <dbReference type="ARBA" id="ARBA00023054"/>
    </source>
</evidence>
<gene>
    <name evidence="7" type="ORF">LAMI_0C03818G</name>
</gene>
<protein>
    <submittedName>
        <fullName evidence="7">LAMI_0C03818g1_1</fullName>
    </submittedName>
</protein>
<dbReference type="Pfam" id="PF12329">
    <property type="entry name" value="TMF_DNA_bd"/>
    <property type="match status" value="1"/>
</dbReference>
<keyword evidence="3 4" id="KW-0175">Coiled coil</keyword>
<evidence type="ECO:0000256" key="1">
    <source>
        <dbReference type="ARBA" id="ARBA00004555"/>
    </source>
</evidence>
<feature type="coiled-coil region" evidence="4">
    <location>
        <begin position="241"/>
        <end position="304"/>
    </location>
</feature>
<dbReference type="PANTHER" id="PTHR46515:SF1">
    <property type="entry name" value="TATA ELEMENT MODULATORY FACTOR"/>
    <property type="match status" value="1"/>
</dbReference>
<dbReference type="InterPro" id="IPR022092">
    <property type="entry name" value="TMF_DNA-bd"/>
</dbReference>
<evidence type="ECO:0000313" key="8">
    <source>
        <dbReference type="Proteomes" id="UP000191024"/>
    </source>
</evidence>
<organism evidence="7 8">
    <name type="scientific">Lachancea mirantina</name>
    <dbReference type="NCBI Taxonomy" id="1230905"/>
    <lineage>
        <taxon>Eukaryota</taxon>
        <taxon>Fungi</taxon>
        <taxon>Dikarya</taxon>
        <taxon>Ascomycota</taxon>
        <taxon>Saccharomycotina</taxon>
        <taxon>Saccharomycetes</taxon>
        <taxon>Saccharomycetales</taxon>
        <taxon>Saccharomycetaceae</taxon>
        <taxon>Lachancea</taxon>
    </lineage>
</organism>
<accession>A0A1G4J2K1</accession>
<name>A0A1G4J2K1_9SACH</name>
<dbReference type="InterPro" id="IPR022091">
    <property type="entry name" value="TMF_TATA-bd"/>
</dbReference>
<keyword evidence="8" id="KW-1185">Reference proteome</keyword>
<feature type="coiled-coil region" evidence="4">
    <location>
        <begin position="547"/>
        <end position="588"/>
    </location>
</feature>
<sequence>MSSSGKKLTIEERLSLAAKSRAKRKGKKLKSGSGTPVVTSAPGLRDQTPDFGLKIEADYDDDRDKNVEIGANWSESFTRALPENFREMQSEEVVAVLRPVFDDILQKLNETQSTLEASAELSRPGTKDSALVKLLQQKDLQIENLKQEGEQLSVRELKQNNLVKTLRKTVQTLETDLELEKEVIHEKQNDLNKFRDQNDKNSEEILILRSRLENSNKELNAVVDRHENFVALEHEPLRTEVLSLRKENLELKAGLEKITEEATTTSSVLKVKYEALQLNAQQEITRLETDIERLRIEVDSNTSNRLNANTNSDMNDHERIVRDFTKLEDEHKASTRNWSTIEAGFINRIAAFQAELEKSSETQNSLRDSVLKLQEKNEDLASQIERFTAENTALKNEYHERKEEISIVQAALSEAREDYALLAEKYSFQKKQLESNISKEDINDSTPVPVELKSPLIDDLGRVDPISQWSLSASAELETGSLKDAEYECEKSDLDIADQNISQISGDVAELDLYDRKPSLASINFTSSQQFTNPQSQTRGQMNAQMVSKLGGEVRRLQTELSSLQDSYEALQKSKDDANESILKLIEENEKAKKCESARFKLEQDVSDLETRLEASLQLLGEKTEKVDELQNDVDDLKELVQMQIQQMVDMQEKVR</sequence>
<feature type="coiled-coil region" evidence="4">
    <location>
        <begin position="363"/>
        <end position="404"/>
    </location>
</feature>
<keyword evidence="2" id="KW-0333">Golgi apparatus</keyword>
<evidence type="ECO:0000256" key="4">
    <source>
        <dbReference type="SAM" id="Coils"/>
    </source>
</evidence>
<feature type="region of interest" description="Disordered" evidence="5">
    <location>
        <begin position="21"/>
        <end position="50"/>
    </location>
</feature>
<evidence type="ECO:0000313" key="7">
    <source>
        <dbReference type="EMBL" id="SCU83593.1"/>
    </source>
</evidence>
<feature type="compositionally biased region" description="Basic residues" evidence="5">
    <location>
        <begin position="21"/>
        <end position="30"/>
    </location>
</feature>
<dbReference type="EMBL" id="LT598466">
    <property type="protein sequence ID" value="SCU83593.1"/>
    <property type="molecule type" value="Genomic_DNA"/>
</dbReference>
<evidence type="ECO:0000259" key="6">
    <source>
        <dbReference type="Pfam" id="PF12325"/>
    </source>
</evidence>